<gene>
    <name evidence="5" type="ORF">JD77_04380</name>
</gene>
<evidence type="ECO:0000313" key="6">
    <source>
        <dbReference type="Proteomes" id="UP000319825"/>
    </source>
</evidence>
<evidence type="ECO:0000256" key="2">
    <source>
        <dbReference type="SAM" id="MobiDB-lite"/>
    </source>
</evidence>
<dbReference type="InterPro" id="IPR029016">
    <property type="entry name" value="GAF-like_dom_sf"/>
</dbReference>
<dbReference type="PANTHER" id="PTHR43156:SF2">
    <property type="entry name" value="STAGE II SPORULATION PROTEIN E"/>
    <property type="match status" value="1"/>
</dbReference>
<comment type="caution">
    <text evidence="5">The sequence shown here is derived from an EMBL/GenBank/DDBJ whole genome shotgun (WGS) entry which is preliminary data.</text>
</comment>
<feature type="compositionally biased region" description="Low complexity" evidence="2">
    <location>
        <begin position="367"/>
        <end position="401"/>
    </location>
</feature>
<evidence type="ECO:0000259" key="3">
    <source>
        <dbReference type="Pfam" id="PF08448"/>
    </source>
</evidence>
<dbReference type="SUPFAM" id="SSF55781">
    <property type="entry name" value="GAF domain-like"/>
    <property type="match status" value="1"/>
</dbReference>
<name>A0A562IEE1_MICOL</name>
<dbReference type="Pfam" id="PF08448">
    <property type="entry name" value="PAS_4"/>
    <property type="match status" value="1"/>
</dbReference>
<feature type="domain" description="GAF" evidence="4">
    <location>
        <begin position="187"/>
        <end position="327"/>
    </location>
</feature>
<protein>
    <submittedName>
        <fullName evidence="5">GAF domain-containing protein</fullName>
    </submittedName>
</protein>
<dbReference type="Gene3D" id="3.30.450.40">
    <property type="match status" value="1"/>
</dbReference>
<keyword evidence="1" id="KW-0378">Hydrolase</keyword>
<evidence type="ECO:0000256" key="1">
    <source>
        <dbReference type="ARBA" id="ARBA00022801"/>
    </source>
</evidence>
<dbReference type="SUPFAM" id="SSF55785">
    <property type="entry name" value="PYP-like sensor domain (PAS domain)"/>
    <property type="match status" value="1"/>
</dbReference>
<accession>A0A562IEE1</accession>
<evidence type="ECO:0000259" key="4">
    <source>
        <dbReference type="Pfam" id="PF13185"/>
    </source>
</evidence>
<feature type="domain" description="PAS fold-4" evidence="3">
    <location>
        <begin position="71"/>
        <end position="169"/>
    </location>
</feature>
<evidence type="ECO:0000313" key="5">
    <source>
        <dbReference type="EMBL" id="TWH69371.1"/>
    </source>
</evidence>
<reference evidence="5 6" key="1">
    <citation type="submission" date="2019-07" db="EMBL/GenBank/DDBJ databases">
        <title>R&amp;d 2014.</title>
        <authorList>
            <person name="Klenk H.-P."/>
        </authorList>
    </citation>
    <scope>NUCLEOTIDE SEQUENCE [LARGE SCALE GENOMIC DNA]</scope>
    <source>
        <strain evidence="5 6">DSM 43868</strain>
    </source>
</reference>
<organism evidence="5 6">
    <name type="scientific">Micromonospora olivasterospora</name>
    <dbReference type="NCBI Taxonomy" id="1880"/>
    <lineage>
        <taxon>Bacteria</taxon>
        <taxon>Bacillati</taxon>
        <taxon>Actinomycetota</taxon>
        <taxon>Actinomycetes</taxon>
        <taxon>Micromonosporales</taxon>
        <taxon>Micromonosporaceae</taxon>
        <taxon>Micromonospora</taxon>
    </lineage>
</organism>
<dbReference type="InterPro" id="IPR052016">
    <property type="entry name" value="Bact_Sigma-Reg"/>
</dbReference>
<dbReference type="GO" id="GO:0016791">
    <property type="term" value="F:phosphatase activity"/>
    <property type="evidence" value="ECO:0007669"/>
    <property type="project" value="TreeGrafter"/>
</dbReference>
<dbReference type="InterPro" id="IPR035965">
    <property type="entry name" value="PAS-like_dom_sf"/>
</dbReference>
<dbReference type="Proteomes" id="UP000319825">
    <property type="component" value="Unassembled WGS sequence"/>
</dbReference>
<sequence length="418" mass="44103">MPGTVGRVPTPTTPAGEATGSDAAGVVPGPGWAGTALGPRQGWDPAVRAVVDLVLASPVPMAFAYGEDLLLLYNDGYAALIGDRHPAAMGRPAAEVFADSWHEPGVGDVLTRAYRHGESFLDREAVLPHDQRRPDARQQAAFTRGHSPVRDGAGRVVGVLTIAAETSQVTEQLQSLGEFAAALAGTLTLDDVARVTLRYALASFDADRVAFGVDEGAGWRMVRRVRGELLDEADERLPPLWRRSPADAAGPLVAAARSGVPQYVGDGQPLREIAADRHDQKVRALAAQPLRTSALRGALTVGHHRTHSWSAAERALLAASAELVGQAAERARRFETQHGTAQLLQRSMLPARLPDLPGCASPPGTIPASTATPRAATSTTRSCCPPGSSASSSATWPATTSRPPPGWARSGRRCARWR</sequence>
<dbReference type="InterPro" id="IPR003018">
    <property type="entry name" value="GAF"/>
</dbReference>
<dbReference type="PANTHER" id="PTHR43156">
    <property type="entry name" value="STAGE II SPORULATION PROTEIN E-RELATED"/>
    <property type="match status" value="1"/>
</dbReference>
<dbReference type="InterPro" id="IPR013656">
    <property type="entry name" value="PAS_4"/>
</dbReference>
<feature type="compositionally biased region" description="Low complexity" evidence="2">
    <location>
        <begin position="1"/>
        <end position="14"/>
    </location>
</feature>
<feature type="region of interest" description="Disordered" evidence="2">
    <location>
        <begin position="1"/>
        <end position="30"/>
    </location>
</feature>
<dbReference type="EMBL" id="VLKE01000001">
    <property type="protein sequence ID" value="TWH69371.1"/>
    <property type="molecule type" value="Genomic_DNA"/>
</dbReference>
<dbReference type="Gene3D" id="3.30.450.20">
    <property type="entry name" value="PAS domain"/>
    <property type="match status" value="1"/>
</dbReference>
<proteinExistence type="predicted"/>
<dbReference type="Pfam" id="PF13185">
    <property type="entry name" value="GAF_2"/>
    <property type="match status" value="1"/>
</dbReference>
<feature type="region of interest" description="Disordered" evidence="2">
    <location>
        <begin position="356"/>
        <end position="418"/>
    </location>
</feature>
<dbReference type="AlphaFoldDB" id="A0A562IEE1"/>
<keyword evidence="6" id="KW-1185">Reference proteome</keyword>